<dbReference type="AlphaFoldDB" id="A0AAN9N0M2"/>
<organism evidence="1 2">
    <name type="scientific">Canavalia gladiata</name>
    <name type="common">Sword bean</name>
    <name type="synonym">Dolichos gladiatus</name>
    <dbReference type="NCBI Taxonomy" id="3824"/>
    <lineage>
        <taxon>Eukaryota</taxon>
        <taxon>Viridiplantae</taxon>
        <taxon>Streptophyta</taxon>
        <taxon>Embryophyta</taxon>
        <taxon>Tracheophyta</taxon>
        <taxon>Spermatophyta</taxon>
        <taxon>Magnoliopsida</taxon>
        <taxon>eudicotyledons</taxon>
        <taxon>Gunneridae</taxon>
        <taxon>Pentapetalae</taxon>
        <taxon>rosids</taxon>
        <taxon>fabids</taxon>
        <taxon>Fabales</taxon>
        <taxon>Fabaceae</taxon>
        <taxon>Papilionoideae</taxon>
        <taxon>50 kb inversion clade</taxon>
        <taxon>NPAAA clade</taxon>
        <taxon>indigoferoid/millettioid clade</taxon>
        <taxon>Phaseoleae</taxon>
        <taxon>Canavalia</taxon>
    </lineage>
</organism>
<dbReference type="Proteomes" id="UP001367508">
    <property type="component" value="Unassembled WGS sequence"/>
</dbReference>
<evidence type="ECO:0000313" key="2">
    <source>
        <dbReference type="Proteomes" id="UP001367508"/>
    </source>
</evidence>
<reference evidence="1 2" key="1">
    <citation type="submission" date="2024-01" db="EMBL/GenBank/DDBJ databases">
        <title>The genomes of 5 underutilized Papilionoideae crops provide insights into root nodulation and disease resistanc.</title>
        <authorList>
            <person name="Jiang F."/>
        </authorList>
    </citation>
    <scope>NUCLEOTIDE SEQUENCE [LARGE SCALE GENOMIC DNA]</scope>
    <source>
        <strain evidence="1">LVBAO_FW01</strain>
        <tissue evidence="1">Leaves</tissue>
    </source>
</reference>
<name>A0AAN9N0M2_CANGL</name>
<proteinExistence type="predicted"/>
<sequence length="130" mass="14467">MAVSHRMAEETDVTMGEEVGYRLQYPAFICSKEILSTSAMLLVPDHFVRPREAQKAMDVTRSEVQAHWRRSVHSLECLPCICATLTLTTQNYANGSSTLTRQRDSKGSCKGHTGSDLWGSQEAMPLFLCA</sequence>
<keyword evidence="2" id="KW-1185">Reference proteome</keyword>
<dbReference type="EMBL" id="JAYMYQ010000001">
    <property type="protein sequence ID" value="KAK7361777.1"/>
    <property type="molecule type" value="Genomic_DNA"/>
</dbReference>
<gene>
    <name evidence="1" type="ORF">VNO77_03860</name>
</gene>
<accession>A0AAN9N0M2</accession>
<protein>
    <submittedName>
        <fullName evidence="1">Uncharacterized protein</fullName>
    </submittedName>
</protein>
<comment type="caution">
    <text evidence="1">The sequence shown here is derived from an EMBL/GenBank/DDBJ whole genome shotgun (WGS) entry which is preliminary data.</text>
</comment>
<evidence type="ECO:0000313" key="1">
    <source>
        <dbReference type="EMBL" id="KAK7361777.1"/>
    </source>
</evidence>